<dbReference type="GO" id="GO:0005634">
    <property type="term" value="C:nucleus"/>
    <property type="evidence" value="ECO:0007669"/>
    <property type="project" value="TreeGrafter"/>
</dbReference>
<evidence type="ECO:0000313" key="2">
    <source>
        <dbReference type="EMBL" id="KAK4542508.1"/>
    </source>
</evidence>
<dbReference type="EMBL" id="JAVFHQ010000041">
    <property type="protein sequence ID" value="KAK4542508.1"/>
    <property type="molecule type" value="Genomic_DNA"/>
</dbReference>
<dbReference type="Pfam" id="PF01137">
    <property type="entry name" value="RTC"/>
    <property type="match status" value="1"/>
</dbReference>
<organism evidence="2 3">
    <name type="scientific">Oleoguttula mirabilis</name>
    <dbReference type="NCBI Taxonomy" id="1507867"/>
    <lineage>
        <taxon>Eukaryota</taxon>
        <taxon>Fungi</taxon>
        <taxon>Dikarya</taxon>
        <taxon>Ascomycota</taxon>
        <taxon>Pezizomycotina</taxon>
        <taxon>Dothideomycetes</taxon>
        <taxon>Dothideomycetidae</taxon>
        <taxon>Mycosphaerellales</taxon>
        <taxon>Teratosphaeriaceae</taxon>
        <taxon>Oleoguttula</taxon>
    </lineage>
</organism>
<dbReference type="InterPro" id="IPR013792">
    <property type="entry name" value="RNA3'P_cycl/enolpyr_Trfase_a/b"/>
</dbReference>
<proteinExistence type="predicted"/>
<dbReference type="InterPro" id="IPR023797">
    <property type="entry name" value="RNA3'_phos_cyclase_dom"/>
</dbReference>
<sequence length="441" mass="47712">MGKPRPTEVIELDGRTLEGGGQLIRIALCLSALTGTPIKITDIRGNRSSGGGLKAQHLACVHWLAHACNAKTAGAEKGSTTLVFKPGEVDGLSPAFKQKTLPDGGRVYECRLDIGTAGSTGLALQAILPFILFSRLPQALPVRLTLSGGTNVSGSPSYEYITQVLLPTLHSIGLPAMKAKLGKRGWSQGGSSIGNFTLDIAPRSATILPAFRLRPTQHVRSKPKKPTHLQATFVAPASCHDHFRTVLLPAIHHHFGPSYSTTEGSPPNLTITCEGSLHEKRMYLILVATAPTSNPAHPTTYTLGRDWLYDRKIRGSHERAATEMAERVTNELAEEWLSGGWVDEHMRDQLVIFQALAAGRSEVWGGKGEDKGKEREASLHARTAEWVAERMLGVRFDWSGGCEGVGFGDEGGREQMRAEEGVDERGLVRELGGGLERLQFP</sequence>
<dbReference type="GO" id="GO:0003963">
    <property type="term" value="F:RNA-3'-phosphate cyclase activity"/>
    <property type="evidence" value="ECO:0007669"/>
    <property type="project" value="TreeGrafter"/>
</dbReference>
<dbReference type="GO" id="GO:0006396">
    <property type="term" value="P:RNA processing"/>
    <property type="evidence" value="ECO:0007669"/>
    <property type="project" value="InterPro"/>
</dbReference>
<dbReference type="PANTHER" id="PTHR11096:SF0">
    <property type="entry name" value="RNA 3'-TERMINAL PHOSPHATE CYCLASE"/>
    <property type="match status" value="1"/>
</dbReference>
<dbReference type="InterPro" id="IPR037136">
    <property type="entry name" value="RNA3'_phos_cyclase_dom_sf"/>
</dbReference>
<reference evidence="2 3" key="1">
    <citation type="submission" date="2021-11" db="EMBL/GenBank/DDBJ databases">
        <title>Black yeast isolated from Biological Soil Crust.</title>
        <authorList>
            <person name="Kurbessoian T."/>
        </authorList>
    </citation>
    <scope>NUCLEOTIDE SEQUENCE [LARGE SCALE GENOMIC DNA]</scope>
    <source>
        <strain evidence="2 3">CCFEE 5522</strain>
    </source>
</reference>
<dbReference type="AlphaFoldDB" id="A0AAV9JBQ6"/>
<protein>
    <recommendedName>
        <fullName evidence="1">RNA 3'-terminal phosphate cyclase domain-containing protein</fullName>
    </recommendedName>
</protein>
<evidence type="ECO:0000313" key="3">
    <source>
        <dbReference type="Proteomes" id="UP001324427"/>
    </source>
</evidence>
<dbReference type="Gene3D" id="3.65.10.20">
    <property type="entry name" value="RNA 3'-terminal phosphate cyclase domain"/>
    <property type="match status" value="2"/>
</dbReference>
<accession>A0AAV9JBQ6</accession>
<dbReference type="SUPFAM" id="SSF55205">
    <property type="entry name" value="EPT/RTPC-like"/>
    <property type="match status" value="1"/>
</dbReference>
<dbReference type="Proteomes" id="UP001324427">
    <property type="component" value="Unassembled WGS sequence"/>
</dbReference>
<keyword evidence="3" id="KW-1185">Reference proteome</keyword>
<dbReference type="InterPro" id="IPR000228">
    <property type="entry name" value="RNA3'_term_phos_cyc"/>
</dbReference>
<gene>
    <name evidence="2" type="ORF">LTR36_006760</name>
</gene>
<evidence type="ECO:0000259" key="1">
    <source>
        <dbReference type="Pfam" id="PF01137"/>
    </source>
</evidence>
<comment type="caution">
    <text evidence="2">The sequence shown here is derived from an EMBL/GenBank/DDBJ whole genome shotgun (WGS) entry which is preliminary data.</text>
</comment>
<feature type="domain" description="RNA 3'-terminal phosphate cyclase" evidence="1">
    <location>
        <begin position="17"/>
        <end position="397"/>
    </location>
</feature>
<name>A0AAV9JBQ6_9PEZI</name>
<dbReference type="PANTHER" id="PTHR11096">
    <property type="entry name" value="RNA 3' TERMINAL PHOSPHATE CYCLASE"/>
    <property type="match status" value="1"/>
</dbReference>